<dbReference type="EMBL" id="HBHP01008149">
    <property type="protein sequence ID" value="CAD9754190.1"/>
    <property type="molecule type" value="Transcribed_RNA"/>
</dbReference>
<name>A0A7S2TKV6_9EUKA</name>
<protein>
    <submittedName>
        <fullName evidence="1">Uncharacterized protein</fullName>
    </submittedName>
</protein>
<accession>A0A7S2TKV6</accession>
<gene>
    <name evidence="1" type="ORF">LSP00402_LOCUS5084</name>
</gene>
<evidence type="ECO:0000313" key="1">
    <source>
        <dbReference type="EMBL" id="CAD9754190.1"/>
    </source>
</evidence>
<proteinExistence type="predicted"/>
<dbReference type="AlphaFoldDB" id="A0A7S2TKV6"/>
<organism evidence="1">
    <name type="scientific">Lotharella oceanica</name>
    <dbReference type="NCBI Taxonomy" id="641309"/>
    <lineage>
        <taxon>Eukaryota</taxon>
        <taxon>Sar</taxon>
        <taxon>Rhizaria</taxon>
        <taxon>Cercozoa</taxon>
        <taxon>Chlorarachniophyceae</taxon>
        <taxon>Lotharella</taxon>
    </lineage>
</organism>
<reference evidence="1" key="1">
    <citation type="submission" date="2021-01" db="EMBL/GenBank/DDBJ databases">
        <authorList>
            <person name="Corre E."/>
            <person name="Pelletier E."/>
            <person name="Niang G."/>
            <person name="Scheremetjew M."/>
            <person name="Finn R."/>
            <person name="Kale V."/>
            <person name="Holt S."/>
            <person name="Cochrane G."/>
            <person name="Meng A."/>
            <person name="Brown T."/>
            <person name="Cohen L."/>
        </authorList>
    </citation>
    <scope>NUCLEOTIDE SEQUENCE</scope>
    <source>
        <strain evidence="1">CCMP622</strain>
    </source>
</reference>
<sequence>MAGLGRNLEVWAAILYIKYGEIKSGDRGVRGRKRKRGERHVNIATMEKIIGSVHASPTINIPAVQLCCTPSCAALRVIEGARAARAGGGSAALCGNEPTACAWVSAAHVAPHHPVTHRHKQFQLDARTRISVASLAFHHLFHHC</sequence>